<dbReference type="InParanoid" id="A0A7M7SZW8"/>
<dbReference type="Proteomes" id="UP000007110">
    <property type="component" value="Unassembled WGS sequence"/>
</dbReference>
<accession>A0A7M7SZW8</accession>
<keyword evidence="2" id="KW-1185">Reference proteome</keyword>
<protein>
    <submittedName>
        <fullName evidence="1">Uncharacterized protein</fullName>
    </submittedName>
</protein>
<evidence type="ECO:0000313" key="1">
    <source>
        <dbReference type="EnsemblMetazoa" id="XP_030843534"/>
    </source>
</evidence>
<proteinExistence type="predicted"/>
<dbReference type="AlphaFoldDB" id="A0A7M7SZW8"/>
<dbReference type="KEGG" id="spu:105447281"/>
<dbReference type="RefSeq" id="XP_030843534.1">
    <property type="nucleotide sequence ID" value="XM_030987674.1"/>
</dbReference>
<dbReference type="OMA" id="YSTMAYE"/>
<sequence>MGADLGSHASSHYAIGLCSMPNLQSLDIDRVKLSNEFYSTLASEASKSKIEKLTHGNTDLGSHASSHYAIGLCSMPNLQSLDIDRVKLSNEFYSTLASEASKSKIEKLTHGNTDLGSHASSHYAIGLCSMPNLQSLDIDRVKLSNEFYSTLASEASKSKIEKLTHRHADLDSAASSHYARGLCSLPNLRTLDMNGVELSDEFYSTMAYEASKSKIEELSHQTADLGSAASSNYARGLCSMPYLRSLGLHSVELSDEFYSTMASEASKSKVYQIRFEL</sequence>
<dbReference type="Gene3D" id="3.80.10.10">
    <property type="entry name" value="Ribonuclease Inhibitor"/>
    <property type="match status" value="1"/>
</dbReference>
<dbReference type="GeneID" id="105447281"/>
<reference evidence="2" key="1">
    <citation type="submission" date="2015-02" db="EMBL/GenBank/DDBJ databases">
        <title>Genome sequencing for Strongylocentrotus purpuratus.</title>
        <authorList>
            <person name="Murali S."/>
            <person name="Liu Y."/>
            <person name="Vee V."/>
            <person name="English A."/>
            <person name="Wang M."/>
            <person name="Skinner E."/>
            <person name="Han Y."/>
            <person name="Muzny D.M."/>
            <person name="Worley K.C."/>
            <person name="Gibbs R.A."/>
        </authorList>
    </citation>
    <scope>NUCLEOTIDE SEQUENCE</scope>
</reference>
<organism evidence="1 2">
    <name type="scientific">Strongylocentrotus purpuratus</name>
    <name type="common">Purple sea urchin</name>
    <dbReference type="NCBI Taxonomy" id="7668"/>
    <lineage>
        <taxon>Eukaryota</taxon>
        <taxon>Metazoa</taxon>
        <taxon>Echinodermata</taxon>
        <taxon>Eleutherozoa</taxon>
        <taxon>Echinozoa</taxon>
        <taxon>Echinoidea</taxon>
        <taxon>Euechinoidea</taxon>
        <taxon>Echinacea</taxon>
        <taxon>Camarodonta</taxon>
        <taxon>Echinidea</taxon>
        <taxon>Strongylocentrotidae</taxon>
        <taxon>Strongylocentrotus</taxon>
    </lineage>
</organism>
<dbReference type="EnsemblMetazoa" id="XM_030987674">
    <property type="protein sequence ID" value="XP_030843534"/>
    <property type="gene ID" value="LOC105447281"/>
</dbReference>
<dbReference type="SUPFAM" id="SSF52047">
    <property type="entry name" value="RNI-like"/>
    <property type="match status" value="1"/>
</dbReference>
<evidence type="ECO:0000313" key="2">
    <source>
        <dbReference type="Proteomes" id="UP000007110"/>
    </source>
</evidence>
<dbReference type="PANTHER" id="PTHR24407:SF14">
    <property type="entry name" value="SIR2-LIKE DOMAIN-CONTAINING PROTEIN"/>
    <property type="match status" value="1"/>
</dbReference>
<dbReference type="PANTHER" id="PTHR24407">
    <property type="entry name" value="PROTEIN KINASE DOMAIN-CONTAINING PROTEIN"/>
    <property type="match status" value="1"/>
</dbReference>
<dbReference type="InterPro" id="IPR032675">
    <property type="entry name" value="LRR_dom_sf"/>
</dbReference>
<name>A0A7M7SZW8_STRPU</name>
<reference evidence="1" key="2">
    <citation type="submission" date="2021-01" db="UniProtKB">
        <authorList>
            <consortium name="EnsemblMetazoa"/>
        </authorList>
    </citation>
    <scope>IDENTIFICATION</scope>
</reference>